<feature type="transmembrane region" description="Helical" evidence="1">
    <location>
        <begin position="266"/>
        <end position="288"/>
    </location>
</feature>
<keyword evidence="4" id="KW-1185">Reference proteome</keyword>
<feature type="transmembrane region" description="Helical" evidence="1">
    <location>
        <begin position="99"/>
        <end position="123"/>
    </location>
</feature>
<protein>
    <recommendedName>
        <fullName evidence="2">DUF6708 domain-containing protein</fullName>
    </recommendedName>
</protein>
<accession>A0A5C1NJJ1</accession>
<feature type="transmembrane region" description="Helical" evidence="1">
    <location>
        <begin position="63"/>
        <end position="87"/>
    </location>
</feature>
<keyword evidence="1" id="KW-0812">Transmembrane</keyword>
<dbReference type="InterPro" id="IPR046554">
    <property type="entry name" value="DUF6708"/>
</dbReference>
<dbReference type="EMBL" id="CP038437">
    <property type="protein sequence ID" value="QEM82960.1"/>
    <property type="molecule type" value="Genomic_DNA"/>
</dbReference>
<dbReference type="Proteomes" id="UP000324285">
    <property type="component" value="Chromosome"/>
</dbReference>
<reference evidence="3" key="1">
    <citation type="submission" date="2021-02" db="EMBL/GenBank/DDBJ databases">
        <title>Strain Y2R2, a novel species of the genus Halomonas.</title>
        <authorList>
            <person name="Huang H."/>
        </authorList>
    </citation>
    <scope>NUCLEOTIDE SEQUENCE</scope>
    <source>
        <strain evidence="3">Y2R2</strain>
    </source>
</reference>
<feature type="transmembrane region" description="Helical" evidence="1">
    <location>
        <begin position="325"/>
        <end position="347"/>
    </location>
</feature>
<dbReference type="KEGG" id="hbh:E4T21_16435"/>
<dbReference type="Pfam" id="PF20455">
    <property type="entry name" value="DUF6708"/>
    <property type="match status" value="1"/>
</dbReference>
<evidence type="ECO:0000259" key="2">
    <source>
        <dbReference type="Pfam" id="PF20455"/>
    </source>
</evidence>
<name>A0A5C1NJJ1_9GAMM</name>
<feature type="domain" description="DUF6708" evidence="2">
    <location>
        <begin position="117"/>
        <end position="304"/>
    </location>
</feature>
<evidence type="ECO:0000313" key="4">
    <source>
        <dbReference type="Proteomes" id="UP000324285"/>
    </source>
</evidence>
<dbReference type="OrthoDB" id="6050524at2"/>
<keyword evidence="1" id="KW-0472">Membrane</keyword>
<organism evidence="3 4">
    <name type="scientific">Halomonas binhaiensis</name>
    <dbReference type="NCBI Taxonomy" id="2562282"/>
    <lineage>
        <taxon>Bacteria</taxon>
        <taxon>Pseudomonadati</taxon>
        <taxon>Pseudomonadota</taxon>
        <taxon>Gammaproteobacteria</taxon>
        <taxon>Oceanospirillales</taxon>
        <taxon>Halomonadaceae</taxon>
        <taxon>Halomonas</taxon>
    </lineage>
</organism>
<evidence type="ECO:0000313" key="3">
    <source>
        <dbReference type="EMBL" id="QEM82960.1"/>
    </source>
</evidence>
<evidence type="ECO:0000256" key="1">
    <source>
        <dbReference type="SAM" id="Phobius"/>
    </source>
</evidence>
<dbReference type="AlphaFoldDB" id="A0A5C1NJJ1"/>
<dbReference type="RefSeq" id="WP_149286082.1">
    <property type="nucleotide sequence ID" value="NZ_CP038437.2"/>
</dbReference>
<proteinExistence type="predicted"/>
<keyword evidence="1" id="KW-1133">Transmembrane helix</keyword>
<gene>
    <name evidence="3" type="ORF">E4T21_16435</name>
</gene>
<sequence length="352" mass="40198">MDYAGLGKRNLFPINRPLTDAERAARFDQKKSKEAPPMDFLSVIKFNSSYIEFVDRWYSIRGFWAWLSVMLGGAAVIAGGALLYAVFLPVGDPMVSELGPAIFLVLLSVVLFLFAWFGAWYAFKVECMGYTHYPMRLNRKTRQVHFFRQNGTVLTVPWDSLFITLGEAKSPLSGTTYDLRAHVLDADGETVRESFSLGYPSPLGNAESIDKFWAFLQPYMEAEDGVERTWHHLKENIGYLVPVDGRKEGWRWSIARSFMLAAHWPYLQLVFSPFFGLNAVGRMLAMWISKVPEWPAEVEQESQVDAGDPYVLTWRDNDTIGWWELYWPLICTVIGVGAFMGVIGWVVSDLWR</sequence>